<dbReference type="Pfam" id="PF03732">
    <property type="entry name" value="Retrotrans_gag"/>
    <property type="match status" value="1"/>
</dbReference>
<comment type="caution">
    <text evidence="2">The sequence shown here is derived from an EMBL/GenBank/DDBJ whole genome shotgun (WGS) entry which is preliminary data.</text>
</comment>
<organism evidence="2 3">
    <name type="scientific">Macrosiphum euphorbiae</name>
    <name type="common">potato aphid</name>
    <dbReference type="NCBI Taxonomy" id="13131"/>
    <lineage>
        <taxon>Eukaryota</taxon>
        <taxon>Metazoa</taxon>
        <taxon>Ecdysozoa</taxon>
        <taxon>Arthropoda</taxon>
        <taxon>Hexapoda</taxon>
        <taxon>Insecta</taxon>
        <taxon>Pterygota</taxon>
        <taxon>Neoptera</taxon>
        <taxon>Paraneoptera</taxon>
        <taxon>Hemiptera</taxon>
        <taxon>Sternorrhyncha</taxon>
        <taxon>Aphidomorpha</taxon>
        <taxon>Aphidoidea</taxon>
        <taxon>Aphididae</taxon>
        <taxon>Macrosiphini</taxon>
        <taxon>Macrosiphum</taxon>
    </lineage>
</organism>
<proteinExistence type="predicted"/>
<accession>A0AAV0WKP4</accession>
<gene>
    <name evidence="2" type="ORF">MEUPH1_LOCUS12144</name>
</gene>
<dbReference type="EMBL" id="CARXXK010000002">
    <property type="protein sequence ID" value="CAI6356410.1"/>
    <property type="molecule type" value="Genomic_DNA"/>
</dbReference>
<keyword evidence="3" id="KW-1185">Reference proteome</keyword>
<evidence type="ECO:0000313" key="3">
    <source>
        <dbReference type="Proteomes" id="UP001160148"/>
    </source>
</evidence>
<protein>
    <recommendedName>
        <fullName evidence="1">Retrotransposon gag domain-containing protein</fullName>
    </recommendedName>
</protein>
<name>A0AAV0WKP4_9HEMI</name>
<dbReference type="AlphaFoldDB" id="A0AAV0WKP4"/>
<evidence type="ECO:0000313" key="2">
    <source>
        <dbReference type="EMBL" id="CAI6356410.1"/>
    </source>
</evidence>
<evidence type="ECO:0000259" key="1">
    <source>
        <dbReference type="Pfam" id="PF03732"/>
    </source>
</evidence>
<sequence length="165" mass="18115">MANPDQLSLEGAIKLVPSFSGGSESDLASFLAKCEFIFKSIPNTLKPIILEAIITQLKGNAFEAVRYKVITTWDELKNLFKTIFGSAHSVSYLQVQLSQMRQNSKESVKEFSIRIEKTAHELTHALTVDKDPAQVNIIAQTVQAHALSVFIAGVSQTIGIIVKLV</sequence>
<reference evidence="2 3" key="1">
    <citation type="submission" date="2023-01" db="EMBL/GenBank/DDBJ databases">
        <authorList>
            <person name="Whitehead M."/>
        </authorList>
    </citation>
    <scope>NUCLEOTIDE SEQUENCE [LARGE SCALE GENOMIC DNA]</scope>
</reference>
<dbReference type="Proteomes" id="UP001160148">
    <property type="component" value="Unassembled WGS sequence"/>
</dbReference>
<dbReference type="InterPro" id="IPR005162">
    <property type="entry name" value="Retrotrans_gag_dom"/>
</dbReference>
<feature type="domain" description="Retrotransposon gag" evidence="1">
    <location>
        <begin position="63"/>
        <end position="144"/>
    </location>
</feature>